<dbReference type="Pfam" id="PF08263">
    <property type="entry name" value="LRRNT_2"/>
    <property type="match status" value="1"/>
</dbReference>
<dbReference type="EMBL" id="JAATIQ010000790">
    <property type="protein sequence ID" value="KAF4347646.1"/>
    <property type="molecule type" value="Genomic_DNA"/>
</dbReference>
<evidence type="ECO:0000256" key="5">
    <source>
        <dbReference type="ARBA" id="ARBA00022692"/>
    </source>
</evidence>
<evidence type="ECO:0000256" key="11">
    <source>
        <dbReference type="ARBA" id="ARBA00023180"/>
    </source>
</evidence>
<evidence type="ECO:0000256" key="1">
    <source>
        <dbReference type="ARBA" id="ARBA00004251"/>
    </source>
</evidence>
<evidence type="ECO:0000259" key="13">
    <source>
        <dbReference type="Pfam" id="PF08263"/>
    </source>
</evidence>
<comment type="similarity">
    <text evidence="2">Belongs to the RLP family.</text>
</comment>
<evidence type="ECO:0000256" key="2">
    <source>
        <dbReference type="ARBA" id="ARBA00009592"/>
    </source>
</evidence>
<keyword evidence="3" id="KW-1003">Cell membrane</keyword>
<evidence type="ECO:0000256" key="3">
    <source>
        <dbReference type="ARBA" id="ARBA00022475"/>
    </source>
</evidence>
<keyword evidence="16" id="KW-1185">Reference proteome</keyword>
<evidence type="ECO:0000256" key="8">
    <source>
        <dbReference type="ARBA" id="ARBA00022989"/>
    </source>
</evidence>
<proteinExistence type="inferred from homology"/>
<dbReference type="Pfam" id="PF13855">
    <property type="entry name" value="LRR_8"/>
    <property type="match status" value="1"/>
</dbReference>
<dbReference type="Pfam" id="PF23598">
    <property type="entry name" value="LRR_14"/>
    <property type="match status" value="1"/>
</dbReference>
<dbReference type="Proteomes" id="UP000583929">
    <property type="component" value="Unassembled WGS sequence"/>
</dbReference>
<feature type="signal peptide" evidence="12">
    <location>
        <begin position="1"/>
        <end position="17"/>
    </location>
</feature>
<feature type="chain" id="PRO_5029836046" description="Leucine-rich repeat-containing N-terminal plant-type domain-containing protein" evidence="12">
    <location>
        <begin position="18"/>
        <end position="868"/>
    </location>
</feature>
<gene>
    <name evidence="15" type="ORF">G4B88_024284</name>
</gene>
<dbReference type="AlphaFoldDB" id="A0A7J6DNW7"/>
<dbReference type="FunFam" id="3.80.10.10:FF:000213">
    <property type="entry name" value="Tyrosine-sulfated glycopeptide receptor 1"/>
    <property type="match status" value="1"/>
</dbReference>
<evidence type="ECO:0000256" key="12">
    <source>
        <dbReference type="SAM" id="SignalP"/>
    </source>
</evidence>
<reference evidence="15 16" key="1">
    <citation type="journal article" date="2020" name="bioRxiv">
        <title>Sequence and annotation of 42 cannabis genomes reveals extensive copy number variation in cannabinoid synthesis and pathogen resistance genes.</title>
        <authorList>
            <person name="Mckernan K.J."/>
            <person name="Helbert Y."/>
            <person name="Kane L.T."/>
            <person name="Ebling H."/>
            <person name="Zhang L."/>
            <person name="Liu B."/>
            <person name="Eaton Z."/>
            <person name="Mclaughlin S."/>
            <person name="Kingan S."/>
            <person name="Baybayan P."/>
            <person name="Concepcion G."/>
            <person name="Jordan M."/>
            <person name="Riva A."/>
            <person name="Barbazuk W."/>
            <person name="Harkins T."/>
        </authorList>
    </citation>
    <scope>NUCLEOTIDE SEQUENCE [LARGE SCALE GENOMIC DNA]</scope>
    <source>
        <strain evidence="16">cv. Jamaican Lion 4</strain>
        <tissue evidence="15">Leaf</tissue>
    </source>
</reference>
<dbReference type="InterPro" id="IPR046956">
    <property type="entry name" value="RLP23-like"/>
</dbReference>
<comment type="subcellular location">
    <subcellularLocation>
        <location evidence="1">Cell membrane</location>
        <topology evidence="1">Single-pass type I membrane protein</topology>
    </subcellularLocation>
</comment>
<keyword evidence="4" id="KW-0433">Leucine-rich repeat</keyword>
<keyword evidence="8" id="KW-1133">Transmembrane helix</keyword>
<keyword evidence="7" id="KW-0677">Repeat</keyword>
<dbReference type="Pfam" id="PF00560">
    <property type="entry name" value="LRR_1"/>
    <property type="match status" value="2"/>
</dbReference>
<dbReference type="FunFam" id="3.80.10.10:FF:000095">
    <property type="entry name" value="LRR receptor-like serine/threonine-protein kinase GSO1"/>
    <property type="match status" value="1"/>
</dbReference>
<dbReference type="PANTHER" id="PTHR48061:SF12">
    <property type="entry name" value="DISEASE RESISTANCE LIKE PROTEIN"/>
    <property type="match status" value="1"/>
</dbReference>
<keyword evidence="10" id="KW-0675">Receptor</keyword>
<dbReference type="Gene3D" id="3.80.10.10">
    <property type="entry name" value="Ribonuclease Inhibitor"/>
    <property type="match status" value="5"/>
</dbReference>
<dbReference type="InterPro" id="IPR013210">
    <property type="entry name" value="LRR_N_plant-typ"/>
</dbReference>
<dbReference type="InterPro" id="IPR055414">
    <property type="entry name" value="LRR_R13L4/SHOC2-like"/>
</dbReference>
<dbReference type="InterPro" id="IPR003591">
    <property type="entry name" value="Leu-rich_rpt_typical-subtyp"/>
</dbReference>
<evidence type="ECO:0000256" key="4">
    <source>
        <dbReference type="ARBA" id="ARBA00022614"/>
    </source>
</evidence>
<evidence type="ECO:0000313" key="15">
    <source>
        <dbReference type="EMBL" id="KAF4347646.1"/>
    </source>
</evidence>
<evidence type="ECO:0008006" key="17">
    <source>
        <dbReference type="Google" id="ProtNLM"/>
    </source>
</evidence>
<evidence type="ECO:0000256" key="7">
    <source>
        <dbReference type="ARBA" id="ARBA00022737"/>
    </source>
</evidence>
<keyword evidence="5" id="KW-0812">Transmembrane</keyword>
<sequence>MFLTLIVLLSHAQQPSCYDEERNALIHFNQSFKIDCDKVRSPYSDLILHPKTLSWGSNGTNCCSWEGVECDMLTGRVIGLNLSSSCLYGSIHSNNTLFQLVHLQELDLHYNNFTFSPIPNAIGIFSELKILNLRSSFFQGQIPLEFSLLSKLSFLDLSYNVGGNDPLLVKLLKLKNPNLRSLVKNLTSLDTLFINYVDIGYELGDVLANLTSLRVLGLGNCGLYGPIPSSLGKLTKLNALNLKENDFIGTIPSSIQNLTQLFFVRLPSNQISGPIPSWFGNLTKLTYMNFDFNHLSGSFPPSLFQLNRLETLSLQGNDLTGTLQLDSFLKLRNIMIIDLSHNKISLHVEETKKGSPNTTLSNLKYLSLASCNLSKFPEFIAHQTNLHLLDLAYNSLFGQIPQNLMNSSIHSLEGIYLSNNLITGFHNHTTILPWSSLYLLELQDNLFRGQLPIPPSSVIHYDVSNNILSGEIPSVICNLSSILVLDLSNNNLSGDFPLCSGSGISDSLLVLNLRNNSFHGTVPLQCQHESELRMADFSNNHFQGKLQRPLTTCMNLEYLDFSFNQLNDVFPTWLGSFPRLKVILMRENKFHGVIGKPQNTTSEFQMLQIIDMSRNYFIGPLPYEYMFSWNSMKDFKMSNLTYMKAWENITFNSNAIGQAVTGYDYSTTIVMKSVATHYGKIPINLAVIDLSSNNFSGQIPKIIGSLKALYSLNLSNNALSGHIPPSLGTLTELESLDLSQNQLSGKIPRQLVELKFLQMFDVSYNNLTGIIPQGNQFHTFENNSFEGNQGLCGEPLSKKCEALLPPSAFNKDIASESAIELDWKFILAGLVSGFAIGVSLGEIVIPRTRLAWLVYISRTRLREMIIRN</sequence>
<dbReference type="InterPro" id="IPR032675">
    <property type="entry name" value="LRR_dom_sf"/>
</dbReference>
<dbReference type="SUPFAM" id="SSF52047">
    <property type="entry name" value="RNI-like"/>
    <property type="match status" value="1"/>
</dbReference>
<dbReference type="SUPFAM" id="SSF52058">
    <property type="entry name" value="L domain-like"/>
    <property type="match status" value="1"/>
</dbReference>
<evidence type="ECO:0000256" key="6">
    <source>
        <dbReference type="ARBA" id="ARBA00022729"/>
    </source>
</evidence>
<feature type="domain" description="Disease resistance R13L4/SHOC-2-like LRR" evidence="14">
    <location>
        <begin position="207"/>
        <end position="392"/>
    </location>
</feature>
<evidence type="ECO:0000259" key="14">
    <source>
        <dbReference type="Pfam" id="PF23598"/>
    </source>
</evidence>
<dbReference type="SMART" id="SM00369">
    <property type="entry name" value="LRR_TYP"/>
    <property type="match status" value="7"/>
</dbReference>
<protein>
    <recommendedName>
        <fullName evidence="17">Leucine-rich repeat-containing N-terminal plant-type domain-containing protein</fullName>
    </recommendedName>
</protein>
<dbReference type="PRINTS" id="PR00019">
    <property type="entry name" value="LEURICHRPT"/>
</dbReference>
<evidence type="ECO:0000256" key="10">
    <source>
        <dbReference type="ARBA" id="ARBA00023170"/>
    </source>
</evidence>
<feature type="domain" description="Leucine-rich repeat-containing N-terminal plant-type" evidence="13">
    <location>
        <begin position="42"/>
        <end position="71"/>
    </location>
</feature>
<evidence type="ECO:0000256" key="9">
    <source>
        <dbReference type="ARBA" id="ARBA00023136"/>
    </source>
</evidence>
<evidence type="ECO:0000313" key="16">
    <source>
        <dbReference type="Proteomes" id="UP000583929"/>
    </source>
</evidence>
<keyword evidence="9" id="KW-0472">Membrane</keyword>
<accession>A0A7J6DNW7</accession>
<organism evidence="15 16">
    <name type="scientific">Cannabis sativa</name>
    <name type="common">Hemp</name>
    <name type="synonym">Marijuana</name>
    <dbReference type="NCBI Taxonomy" id="3483"/>
    <lineage>
        <taxon>Eukaryota</taxon>
        <taxon>Viridiplantae</taxon>
        <taxon>Streptophyta</taxon>
        <taxon>Embryophyta</taxon>
        <taxon>Tracheophyta</taxon>
        <taxon>Spermatophyta</taxon>
        <taxon>Magnoliopsida</taxon>
        <taxon>eudicotyledons</taxon>
        <taxon>Gunneridae</taxon>
        <taxon>Pentapetalae</taxon>
        <taxon>rosids</taxon>
        <taxon>fabids</taxon>
        <taxon>Rosales</taxon>
        <taxon>Cannabaceae</taxon>
        <taxon>Cannabis</taxon>
    </lineage>
</organism>
<comment type="caution">
    <text evidence="15">The sequence shown here is derived from an EMBL/GenBank/DDBJ whole genome shotgun (WGS) entry which is preliminary data.</text>
</comment>
<dbReference type="PANTHER" id="PTHR48061">
    <property type="entry name" value="LEUCINE-RICH REPEAT RECEPTOR PROTEIN KINASE EMS1-LIKE-RELATED"/>
    <property type="match status" value="1"/>
</dbReference>
<dbReference type="InterPro" id="IPR001611">
    <property type="entry name" value="Leu-rich_rpt"/>
</dbReference>
<keyword evidence="6 12" id="KW-0732">Signal</keyword>
<name>A0A7J6DNW7_CANSA</name>
<dbReference type="GO" id="GO:0005886">
    <property type="term" value="C:plasma membrane"/>
    <property type="evidence" value="ECO:0007669"/>
    <property type="project" value="UniProtKB-SubCell"/>
</dbReference>
<keyword evidence="11" id="KW-0325">Glycoprotein</keyword>